<sequence>MSSTAPEHAPAPVPADALRALIDRALETLALPGRPELAALERELRQYAEQLLPDAEAVVEGLWRGSLSWNLRRGRLEAIRRLLGQAPGADPLTAHVQVRHLVADCRVLLGYLEEHR</sequence>
<name>A0ABT2JYJ6_9ACTN</name>
<dbReference type="EMBL" id="JAJAGO010000010">
    <property type="protein sequence ID" value="MCT2592519.1"/>
    <property type="molecule type" value="Genomic_DNA"/>
</dbReference>
<organism evidence="1 2">
    <name type="scientific">Streptomyces gossypii</name>
    <dbReference type="NCBI Taxonomy" id="2883101"/>
    <lineage>
        <taxon>Bacteria</taxon>
        <taxon>Bacillati</taxon>
        <taxon>Actinomycetota</taxon>
        <taxon>Actinomycetes</taxon>
        <taxon>Kitasatosporales</taxon>
        <taxon>Streptomycetaceae</taxon>
        <taxon>Streptomyces</taxon>
    </lineage>
</organism>
<evidence type="ECO:0000313" key="1">
    <source>
        <dbReference type="EMBL" id="MCT2592519.1"/>
    </source>
</evidence>
<comment type="caution">
    <text evidence="1">The sequence shown here is derived from an EMBL/GenBank/DDBJ whole genome shotgun (WGS) entry which is preliminary data.</text>
</comment>
<dbReference type="InterPro" id="IPR046300">
    <property type="entry name" value="DUF6415"/>
</dbReference>
<keyword evidence="2" id="KW-1185">Reference proteome</keyword>
<protein>
    <submittedName>
        <fullName evidence="1">DUF6415 family natural product biosynthesis protein</fullName>
    </submittedName>
</protein>
<gene>
    <name evidence="1" type="ORF">LHJ74_21850</name>
</gene>
<evidence type="ECO:0000313" key="2">
    <source>
        <dbReference type="Proteomes" id="UP001156389"/>
    </source>
</evidence>
<dbReference type="Proteomes" id="UP001156389">
    <property type="component" value="Unassembled WGS sequence"/>
</dbReference>
<proteinExistence type="predicted"/>
<dbReference type="Pfam" id="PF19979">
    <property type="entry name" value="DUF6415"/>
    <property type="match status" value="1"/>
</dbReference>
<accession>A0ABT2JYJ6</accession>
<dbReference type="RefSeq" id="WP_260219843.1">
    <property type="nucleotide sequence ID" value="NZ_JAJAGO010000010.1"/>
</dbReference>
<reference evidence="1 2" key="1">
    <citation type="submission" date="2021-10" db="EMBL/GenBank/DDBJ databases">
        <title>Streptomyces gossypii sp. nov., isolated from soil collected from cotton field.</title>
        <authorList>
            <person name="Ge X."/>
            <person name="Chen X."/>
            <person name="Liu W."/>
        </authorList>
    </citation>
    <scope>NUCLEOTIDE SEQUENCE [LARGE SCALE GENOMIC DNA]</scope>
    <source>
        <strain evidence="1 2">N2-109</strain>
    </source>
</reference>